<sequence length="170" mass="18507">MISNNDDELVDVLQTASRRRHPGGGIAAPEQPATEPVPTESIAFSAPTPPTEESSPMELPDAALAELPAQLSIDPKPAQVTDKPMARVANDYARHLLKSARGKKGKSIQLDEENHSALTHIAATMGGVTIADLLHNIVRLHFQQYGPAIQQMLKEKEALNKKKKLPFQRP</sequence>
<proteinExistence type="predicted"/>
<dbReference type="RefSeq" id="WP_245127427.1">
    <property type="nucleotide sequence ID" value="NZ_CP095066.1"/>
</dbReference>
<accession>A0ABY4GF61</accession>
<protein>
    <submittedName>
        <fullName evidence="2">DUF3408 domain-containing protein</fullName>
    </submittedName>
</protein>
<dbReference type="Proteomes" id="UP000830401">
    <property type="component" value="Plasmid unnamed5"/>
</dbReference>
<feature type="compositionally biased region" description="Acidic residues" evidence="1">
    <location>
        <begin position="1"/>
        <end position="10"/>
    </location>
</feature>
<evidence type="ECO:0000313" key="2">
    <source>
        <dbReference type="EMBL" id="UOQ69580.1"/>
    </source>
</evidence>
<geneLocation type="plasmid" evidence="2 3">
    <name>unnamed5</name>
</geneLocation>
<keyword evidence="2" id="KW-0614">Plasmid</keyword>
<dbReference type="EMBL" id="CP095066">
    <property type="protein sequence ID" value="UOQ69580.1"/>
    <property type="molecule type" value="Genomic_DNA"/>
</dbReference>
<evidence type="ECO:0000256" key="1">
    <source>
        <dbReference type="SAM" id="MobiDB-lite"/>
    </source>
</evidence>
<feature type="region of interest" description="Disordered" evidence="1">
    <location>
        <begin position="1"/>
        <end position="58"/>
    </location>
</feature>
<dbReference type="Pfam" id="PF11888">
    <property type="entry name" value="DUF3408"/>
    <property type="match status" value="1"/>
</dbReference>
<dbReference type="InterPro" id="IPR021823">
    <property type="entry name" value="DUF3408"/>
</dbReference>
<gene>
    <name evidence="2" type="ORF">MUN86_28485</name>
</gene>
<evidence type="ECO:0000313" key="3">
    <source>
        <dbReference type="Proteomes" id="UP000830401"/>
    </source>
</evidence>
<reference evidence="2" key="1">
    <citation type="submission" date="2022-04" db="EMBL/GenBank/DDBJ databases">
        <title>Hymenobacter sp. isolated from the air.</title>
        <authorList>
            <person name="Won M."/>
            <person name="Lee C.-M."/>
            <person name="Woen H.-Y."/>
            <person name="Kwon S.-W."/>
        </authorList>
    </citation>
    <scope>NUCLEOTIDE SEQUENCE</scope>
    <source>
        <strain evidence="2">5420S-77</strain>
        <plasmid evidence="2">unnamed5</plasmid>
    </source>
</reference>
<organism evidence="2 3">
    <name type="scientific">Hymenobacter volaticus</name>
    <dbReference type="NCBI Taxonomy" id="2932254"/>
    <lineage>
        <taxon>Bacteria</taxon>
        <taxon>Pseudomonadati</taxon>
        <taxon>Bacteroidota</taxon>
        <taxon>Cytophagia</taxon>
        <taxon>Cytophagales</taxon>
        <taxon>Hymenobacteraceae</taxon>
        <taxon>Hymenobacter</taxon>
    </lineage>
</organism>
<keyword evidence="3" id="KW-1185">Reference proteome</keyword>
<name>A0ABY4GF61_9BACT</name>